<dbReference type="GO" id="GO:0003677">
    <property type="term" value="F:DNA binding"/>
    <property type="evidence" value="ECO:0007669"/>
    <property type="project" value="UniProtKB-KW"/>
</dbReference>
<name>A0A1L8WQ43_9ENTE</name>
<dbReference type="EMBL" id="JXLB01000005">
    <property type="protein sequence ID" value="OJG83140.1"/>
    <property type="molecule type" value="Genomic_DNA"/>
</dbReference>
<evidence type="ECO:0000256" key="1">
    <source>
        <dbReference type="ARBA" id="ARBA00023125"/>
    </source>
</evidence>
<dbReference type="SUPFAM" id="SSF47413">
    <property type="entry name" value="lambda repressor-like DNA-binding domains"/>
    <property type="match status" value="1"/>
</dbReference>
<sequence>MLENFSRNVARLRKLKKLSQQELADMIGVNKQSISNIERGERFVTGENLDRLAEALEANAVQLFGTEEEIAALDVPKVYEQITTYEEKLDMIHSFARNATIGSEVSNIIDHYADQVSRIYDFMSSYTNNKDFANQLDQVADDVQRITEFFEGKVILNDKGVPVYDGNYQPKRTPSLNSLISREDLEKMSDQIYFIKQNKDVLN</sequence>
<accession>A0A1L8WQ43</accession>
<dbReference type="AlphaFoldDB" id="A0A1L8WQ43"/>
<dbReference type="PROSITE" id="PS50943">
    <property type="entry name" value="HTH_CROC1"/>
    <property type="match status" value="1"/>
</dbReference>
<keyword evidence="4" id="KW-1185">Reference proteome</keyword>
<reference evidence="3 4" key="1">
    <citation type="submission" date="2014-12" db="EMBL/GenBank/DDBJ databases">
        <title>Draft genome sequences of 29 type strains of Enterococci.</title>
        <authorList>
            <person name="Zhong Z."/>
            <person name="Sun Z."/>
            <person name="Liu W."/>
            <person name="Zhang W."/>
            <person name="Zhang H."/>
        </authorList>
    </citation>
    <scope>NUCLEOTIDE SEQUENCE [LARGE SCALE GENOMIC DNA]</scope>
    <source>
        <strain evidence="3 4">DSM 15687</strain>
    </source>
</reference>
<organism evidence="3 4">
    <name type="scientific">Enterococcus ratti</name>
    <dbReference type="NCBI Taxonomy" id="150033"/>
    <lineage>
        <taxon>Bacteria</taxon>
        <taxon>Bacillati</taxon>
        <taxon>Bacillota</taxon>
        <taxon>Bacilli</taxon>
        <taxon>Lactobacillales</taxon>
        <taxon>Enterococcaceae</taxon>
        <taxon>Enterococcus</taxon>
    </lineage>
</organism>
<dbReference type="PANTHER" id="PTHR46558">
    <property type="entry name" value="TRACRIPTIONAL REGULATORY PROTEIN-RELATED-RELATED"/>
    <property type="match status" value="1"/>
</dbReference>
<comment type="caution">
    <text evidence="3">The sequence shown here is derived from an EMBL/GenBank/DDBJ whole genome shotgun (WGS) entry which is preliminary data.</text>
</comment>
<dbReference type="InterPro" id="IPR001387">
    <property type="entry name" value="Cro/C1-type_HTH"/>
</dbReference>
<evidence type="ECO:0000259" key="2">
    <source>
        <dbReference type="PROSITE" id="PS50943"/>
    </source>
</evidence>
<dbReference type="CDD" id="cd00093">
    <property type="entry name" value="HTH_XRE"/>
    <property type="match status" value="1"/>
</dbReference>
<proteinExistence type="predicted"/>
<evidence type="ECO:0000313" key="4">
    <source>
        <dbReference type="Proteomes" id="UP000182152"/>
    </source>
</evidence>
<gene>
    <name evidence="3" type="ORF">RV14_GL001835</name>
</gene>
<dbReference type="RefSeq" id="WP_071854901.1">
    <property type="nucleotide sequence ID" value="NZ_JXLB01000005.1"/>
</dbReference>
<dbReference type="Pfam" id="PF01381">
    <property type="entry name" value="HTH_3"/>
    <property type="match status" value="1"/>
</dbReference>
<dbReference type="Proteomes" id="UP000182152">
    <property type="component" value="Unassembled WGS sequence"/>
</dbReference>
<evidence type="ECO:0000313" key="3">
    <source>
        <dbReference type="EMBL" id="OJG83140.1"/>
    </source>
</evidence>
<feature type="domain" description="HTH cro/C1-type" evidence="2">
    <location>
        <begin position="9"/>
        <end position="63"/>
    </location>
</feature>
<dbReference type="Gene3D" id="1.10.260.40">
    <property type="entry name" value="lambda repressor-like DNA-binding domains"/>
    <property type="match status" value="1"/>
</dbReference>
<keyword evidence="1" id="KW-0238">DNA-binding</keyword>
<dbReference type="OrthoDB" id="2223110at2"/>
<dbReference type="PANTHER" id="PTHR46558:SF4">
    <property type="entry name" value="DNA-BIDING PHAGE PROTEIN"/>
    <property type="match status" value="1"/>
</dbReference>
<dbReference type="SMART" id="SM00530">
    <property type="entry name" value="HTH_XRE"/>
    <property type="match status" value="1"/>
</dbReference>
<dbReference type="InterPro" id="IPR010982">
    <property type="entry name" value="Lambda_DNA-bd_dom_sf"/>
</dbReference>
<protein>
    <recommendedName>
        <fullName evidence="2">HTH cro/C1-type domain-containing protein</fullName>
    </recommendedName>
</protein>
<dbReference type="STRING" id="150033.RV14_GL001835"/>